<comment type="subcellular location">
    <subcellularLocation>
        <location evidence="1">Periplasm</location>
    </subcellularLocation>
</comment>
<dbReference type="CDD" id="cd14656">
    <property type="entry name" value="Imelysin-like_EfeO"/>
    <property type="match status" value="1"/>
</dbReference>
<dbReference type="Gene3D" id="2.60.40.420">
    <property type="entry name" value="Cupredoxins - blue copper proteins"/>
    <property type="match status" value="1"/>
</dbReference>
<organism evidence="7 8">
    <name type="scientific">Labrys monachus</name>
    <dbReference type="NCBI Taxonomy" id="217067"/>
    <lineage>
        <taxon>Bacteria</taxon>
        <taxon>Pseudomonadati</taxon>
        <taxon>Pseudomonadota</taxon>
        <taxon>Alphaproteobacteria</taxon>
        <taxon>Hyphomicrobiales</taxon>
        <taxon>Xanthobacteraceae</taxon>
        <taxon>Labrys</taxon>
    </lineage>
</organism>
<dbReference type="InterPro" id="IPR008972">
    <property type="entry name" value="Cupredoxin"/>
</dbReference>
<dbReference type="InterPro" id="IPR038352">
    <property type="entry name" value="Imelysin_sf"/>
</dbReference>
<accession>A0ABU0FC95</accession>
<evidence type="ECO:0000313" key="7">
    <source>
        <dbReference type="EMBL" id="MDQ0392215.1"/>
    </source>
</evidence>
<keyword evidence="4" id="KW-1133">Transmembrane helix</keyword>
<dbReference type="NCBIfam" id="NF041757">
    <property type="entry name" value="EfeO"/>
    <property type="match status" value="1"/>
</dbReference>
<sequence>MTASRSNYIAVGAGMLAIIVAAGAGTYYFAARKHAADAPAAGPAAAGKVVDVAVTASTCEPNELTVPEGRNVFAITNKSNRAMEWEILQGVMVVEERENIAPGFTQKITARLDPGDYEITCGLLTNARGKLHVTALANAPKQAKPKLVDLIGPLAEYKVYISGEVDELATQTKAFADAVKTGDLAKAQALYAPARTHYERIEPVAELFSDLDKAIDARADDFEKKEADPAFTGFHRLEYTLFSGKTTEGLGALADRLVADVAQLQERVASLNIPPSKMVGGAAALIEEVASSKISGEEDRYSRTDLSDFQANIDGAKRIVDLLNPLTAKADATRQASIEADFAAVDTILAKYRTPDGTFKPYDALSETDRLALQKPVTALAESLATLRGTLGLD</sequence>
<feature type="transmembrane region" description="Helical" evidence="4">
    <location>
        <begin position="7"/>
        <end position="30"/>
    </location>
</feature>
<dbReference type="RefSeq" id="WP_307425758.1">
    <property type="nucleotide sequence ID" value="NZ_JAUSVK010000001.1"/>
</dbReference>
<dbReference type="Pfam" id="PF13473">
    <property type="entry name" value="Cupredoxin_1"/>
    <property type="match status" value="1"/>
</dbReference>
<dbReference type="PANTHER" id="PTHR39192:SF1">
    <property type="entry name" value="IRON UPTAKE SYSTEM COMPONENT EFEO"/>
    <property type="match status" value="1"/>
</dbReference>
<gene>
    <name evidence="7" type="ORF">J3R73_002007</name>
</gene>
<dbReference type="NCBIfam" id="NF007697">
    <property type="entry name" value="PRK10378.1"/>
    <property type="match status" value="1"/>
</dbReference>
<evidence type="ECO:0000256" key="2">
    <source>
        <dbReference type="ARBA" id="ARBA00005989"/>
    </source>
</evidence>
<keyword evidence="4" id="KW-0812">Transmembrane</keyword>
<dbReference type="Proteomes" id="UP001237448">
    <property type="component" value="Unassembled WGS sequence"/>
</dbReference>
<dbReference type="PANTHER" id="PTHR39192">
    <property type="entry name" value="IRON UPTAKE SYSTEM COMPONENT EFEO"/>
    <property type="match status" value="1"/>
</dbReference>
<comment type="caution">
    <text evidence="7">The sequence shown here is derived from an EMBL/GenBank/DDBJ whole genome shotgun (WGS) entry which is preliminary data.</text>
</comment>
<evidence type="ECO:0000313" key="8">
    <source>
        <dbReference type="Proteomes" id="UP001237448"/>
    </source>
</evidence>
<proteinExistence type="inferred from homology"/>
<dbReference type="SUPFAM" id="SSF49503">
    <property type="entry name" value="Cupredoxins"/>
    <property type="match status" value="1"/>
</dbReference>
<protein>
    <submittedName>
        <fullName evidence="7">Iron uptake system component EfeO</fullName>
    </submittedName>
</protein>
<dbReference type="Gene3D" id="1.20.1420.20">
    <property type="entry name" value="M75 peptidase, HXXE motif"/>
    <property type="match status" value="1"/>
</dbReference>
<dbReference type="InterPro" id="IPR053377">
    <property type="entry name" value="Iron_uptake_EfeM/EfeO"/>
</dbReference>
<dbReference type="InterPro" id="IPR050894">
    <property type="entry name" value="EfeM/EfeO_iron_uptake"/>
</dbReference>
<name>A0ABU0FC95_9HYPH</name>
<evidence type="ECO:0000256" key="3">
    <source>
        <dbReference type="ARBA" id="ARBA00022729"/>
    </source>
</evidence>
<keyword evidence="3" id="KW-0732">Signal</keyword>
<dbReference type="EMBL" id="JAUSVK010000001">
    <property type="protein sequence ID" value="MDQ0392215.1"/>
    <property type="molecule type" value="Genomic_DNA"/>
</dbReference>
<comment type="similarity">
    <text evidence="2">Belongs to the EfeM/EfeO family.</text>
</comment>
<feature type="domain" description="EfeO-type cupredoxin-like" evidence="6">
    <location>
        <begin position="36"/>
        <end position="132"/>
    </location>
</feature>
<dbReference type="InterPro" id="IPR028096">
    <property type="entry name" value="EfeO_Cupredoxin"/>
</dbReference>
<dbReference type="Pfam" id="PF09375">
    <property type="entry name" value="Peptidase_M75"/>
    <property type="match status" value="1"/>
</dbReference>
<dbReference type="InterPro" id="IPR018976">
    <property type="entry name" value="Imelysin-like"/>
</dbReference>
<reference evidence="7 8" key="1">
    <citation type="submission" date="2023-07" db="EMBL/GenBank/DDBJ databases">
        <title>Genomic Encyclopedia of Type Strains, Phase IV (KMG-IV): sequencing the most valuable type-strain genomes for metagenomic binning, comparative biology and taxonomic classification.</title>
        <authorList>
            <person name="Goeker M."/>
        </authorList>
    </citation>
    <scope>NUCLEOTIDE SEQUENCE [LARGE SCALE GENOMIC DNA]</scope>
    <source>
        <strain evidence="7 8">DSM 5896</strain>
    </source>
</reference>
<keyword evidence="8" id="KW-1185">Reference proteome</keyword>
<evidence type="ECO:0000256" key="1">
    <source>
        <dbReference type="ARBA" id="ARBA00004418"/>
    </source>
</evidence>
<dbReference type="InterPro" id="IPR034981">
    <property type="entry name" value="Imelysin-like_EfeO/Algp7"/>
</dbReference>
<evidence type="ECO:0000259" key="5">
    <source>
        <dbReference type="Pfam" id="PF09375"/>
    </source>
</evidence>
<keyword evidence="4" id="KW-0472">Membrane</keyword>
<feature type="domain" description="Imelysin-like" evidence="5">
    <location>
        <begin position="154"/>
        <end position="387"/>
    </location>
</feature>
<evidence type="ECO:0000256" key="4">
    <source>
        <dbReference type="SAM" id="Phobius"/>
    </source>
</evidence>
<evidence type="ECO:0000259" key="6">
    <source>
        <dbReference type="Pfam" id="PF13473"/>
    </source>
</evidence>